<keyword evidence="19" id="KW-1185">Reference proteome</keyword>
<keyword evidence="7 15" id="KW-0067">ATP-binding</keyword>
<dbReference type="Pfam" id="PF17191">
    <property type="entry name" value="RecG_wedge"/>
    <property type="match status" value="1"/>
</dbReference>
<evidence type="ECO:0000256" key="4">
    <source>
        <dbReference type="ARBA" id="ARBA00022763"/>
    </source>
</evidence>
<dbReference type="InterPro" id="IPR033454">
    <property type="entry name" value="RecG_wedge"/>
</dbReference>
<evidence type="ECO:0000256" key="11">
    <source>
        <dbReference type="ARBA" id="ARBA00023235"/>
    </source>
</evidence>
<proteinExistence type="inferred from homology"/>
<evidence type="ECO:0000256" key="8">
    <source>
        <dbReference type="ARBA" id="ARBA00023125"/>
    </source>
</evidence>
<organism evidence="18 19">
    <name type="scientific">Thermocrinis albus (strain DSM 14484 / JCM 11386 / HI 11/12)</name>
    <dbReference type="NCBI Taxonomy" id="638303"/>
    <lineage>
        <taxon>Bacteria</taxon>
        <taxon>Pseudomonadati</taxon>
        <taxon>Aquificota</taxon>
        <taxon>Aquificia</taxon>
        <taxon>Aquificales</taxon>
        <taxon>Aquificaceae</taxon>
        <taxon>Thermocrinis</taxon>
    </lineage>
</organism>
<dbReference type="PROSITE" id="PS51194">
    <property type="entry name" value="HELICASE_CTER"/>
    <property type="match status" value="1"/>
</dbReference>
<dbReference type="GO" id="GO:0006281">
    <property type="term" value="P:DNA repair"/>
    <property type="evidence" value="ECO:0007669"/>
    <property type="project" value="UniProtKB-UniRule"/>
</dbReference>
<dbReference type="CDD" id="cd17992">
    <property type="entry name" value="DEXHc_RecG"/>
    <property type="match status" value="1"/>
</dbReference>
<dbReference type="GO" id="GO:0006310">
    <property type="term" value="P:DNA recombination"/>
    <property type="evidence" value="ECO:0007669"/>
    <property type="project" value="UniProtKB-UniRule"/>
</dbReference>
<comment type="catalytic activity">
    <reaction evidence="12 15">
        <text>Couples ATP hydrolysis with the unwinding of duplex DNA by translocating in the 3'-5' direction.</text>
        <dbReference type="EC" id="5.6.2.4"/>
    </reaction>
</comment>
<sequence>MERLEKAKDFIKQLEEQNYLRLKRSWGAGMYLFNLLKEYLEPSCLELLKEFDKLPFEKKVAVLRLIKEAIKEPTVPAVSFQNEEKYPLEWFLEPLDKVKGLDFKEKKLLKSLGVEDILSALWFLPVRYEDRRLSTSVRTALPGKRYALKVKVVELREDSSDTYPLRVVCTDGTGYLVLRFRYKDPRVKLRFKPSTQLIVYGRVKEFQGEKYMVHPEILSEEEAGSILPFYNIRTKNEQSLSAKTRHKRVRKAMFHITELAKHMPEYIPREILQKYNFLEIGESFYLTHRPPTGDEETLNSFLAPFQRRLVYDELFIFQLALQLRRSEIRSQKAPTLKEGKEWVEQFVSSLPFELTGAQKRVIQEILTDVEKEVPMSRLLQGDVGSGKTVVAMAISYAFAKEGYQTAVMVPTEILARQHYENFRKFLEPMGVRVGLLTSSVKGRERLSVKYHTARGHLHILIGTHALLQEEVEFNRLGFVVVDEQHRFGVLQRKILLQKGRGFYPHCLVMSATPIPRTLALSLYGDLDVSFLDQMPAGRKPVITTIVFESRTEEMLEVIRRELQAGHRVYVIYPLIEESERLSLKAATTEYERWKNLFPERNVLLLHGKMKDSEKIAIMEEFREKGDILVSTSVVEVGVDVPTATVMVIESAHRFGLSQLHQLRGRVGRSNLTSYCFLVVPDQERYSPAMRRLKVLVSTYDGFKIAEEDMLMRGPGELLGESQSGFFGFRVANFMREQDRRLLELAREDASELIKKDPFLLNHADLRKMVLYRYGDKMDLSHIA</sequence>
<dbReference type="GO" id="GO:0003677">
    <property type="term" value="F:DNA binding"/>
    <property type="evidence" value="ECO:0007669"/>
    <property type="project" value="UniProtKB-KW"/>
</dbReference>
<dbReference type="PANTHER" id="PTHR47964">
    <property type="entry name" value="ATP-DEPENDENT DNA HELICASE HOMOLOG RECG, CHLOROPLASTIC"/>
    <property type="match status" value="1"/>
</dbReference>
<keyword evidence="11" id="KW-0413">Isomerase</keyword>
<evidence type="ECO:0000313" key="18">
    <source>
        <dbReference type="EMBL" id="ADC88832.1"/>
    </source>
</evidence>
<dbReference type="NCBIfam" id="TIGR00643">
    <property type="entry name" value="recG"/>
    <property type="match status" value="1"/>
</dbReference>
<comment type="catalytic activity">
    <reaction evidence="14 15">
        <text>ATP + H2O = ADP + phosphate + H(+)</text>
        <dbReference type="Rhea" id="RHEA:13065"/>
        <dbReference type="ChEBI" id="CHEBI:15377"/>
        <dbReference type="ChEBI" id="CHEBI:15378"/>
        <dbReference type="ChEBI" id="CHEBI:30616"/>
        <dbReference type="ChEBI" id="CHEBI:43474"/>
        <dbReference type="ChEBI" id="CHEBI:456216"/>
        <dbReference type="EC" id="5.6.2.4"/>
    </reaction>
</comment>
<evidence type="ECO:0000256" key="9">
    <source>
        <dbReference type="ARBA" id="ARBA00023172"/>
    </source>
</evidence>
<dbReference type="SMART" id="SM00487">
    <property type="entry name" value="DEXDc"/>
    <property type="match status" value="1"/>
</dbReference>
<evidence type="ECO:0000256" key="3">
    <source>
        <dbReference type="ARBA" id="ARBA00022741"/>
    </source>
</evidence>
<dbReference type="GO" id="GO:0016887">
    <property type="term" value="F:ATP hydrolysis activity"/>
    <property type="evidence" value="ECO:0007669"/>
    <property type="project" value="RHEA"/>
</dbReference>
<dbReference type="Pfam" id="PF00271">
    <property type="entry name" value="Helicase_C"/>
    <property type="match status" value="1"/>
</dbReference>
<keyword evidence="8" id="KW-0238">DNA-binding</keyword>
<dbReference type="InterPro" id="IPR011545">
    <property type="entry name" value="DEAD/DEAH_box_helicase_dom"/>
</dbReference>
<keyword evidence="5 15" id="KW-0378">Hydrolase</keyword>
<keyword evidence="9 15" id="KW-0233">DNA recombination</keyword>
<evidence type="ECO:0000256" key="12">
    <source>
        <dbReference type="ARBA" id="ARBA00034617"/>
    </source>
</evidence>
<dbReference type="InterPro" id="IPR012340">
    <property type="entry name" value="NA-bd_OB-fold"/>
</dbReference>
<dbReference type="CDD" id="cd04488">
    <property type="entry name" value="RecG_wedge_OBF"/>
    <property type="match status" value="1"/>
</dbReference>
<evidence type="ECO:0000259" key="17">
    <source>
        <dbReference type="PROSITE" id="PS51194"/>
    </source>
</evidence>
<dbReference type="InterPro" id="IPR004609">
    <property type="entry name" value="ATP-dep_DNA_helicase_RecG"/>
</dbReference>
<protein>
    <recommendedName>
        <fullName evidence="2 15">ATP-dependent DNA helicase RecG</fullName>
        <ecNumber evidence="13 15">5.6.2.4</ecNumber>
    </recommendedName>
</protein>
<dbReference type="InterPro" id="IPR047112">
    <property type="entry name" value="RecG/Mfd"/>
</dbReference>
<dbReference type="Pfam" id="PF19833">
    <property type="entry name" value="RecG_dom3_C"/>
    <property type="match status" value="1"/>
</dbReference>
<accession>D3SNU5</accession>
<comment type="similarity">
    <text evidence="1 15">Belongs to the helicase family. RecG subfamily.</text>
</comment>
<dbReference type="Pfam" id="PF00270">
    <property type="entry name" value="DEAD"/>
    <property type="match status" value="1"/>
</dbReference>
<dbReference type="InterPro" id="IPR001650">
    <property type="entry name" value="Helicase_C-like"/>
</dbReference>
<feature type="domain" description="Helicase C-terminal" evidence="17">
    <location>
        <begin position="550"/>
        <end position="710"/>
    </location>
</feature>
<name>D3SNU5_THEAH</name>
<dbReference type="KEGG" id="tal:Thal_0197"/>
<evidence type="ECO:0000256" key="14">
    <source>
        <dbReference type="ARBA" id="ARBA00048988"/>
    </source>
</evidence>
<keyword evidence="4 15" id="KW-0227">DNA damage</keyword>
<evidence type="ECO:0000256" key="2">
    <source>
        <dbReference type="ARBA" id="ARBA00017846"/>
    </source>
</evidence>
<keyword evidence="10 15" id="KW-0234">DNA repair</keyword>
<keyword evidence="3 15" id="KW-0547">Nucleotide-binding</keyword>
<evidence type="ECO:0000256" key="6">
    <source>
        <dbReference type="ARBA" id="ARBA00022806"/>
    </source>
</evidence>
<dbReference type="NCBIfam" id="NF008168">
    <property type="entry name" value="PRK10917.2-2"/>
    <property type="match status" value="1"/>
</dbReference>
<dbReference type="CDD" id="cd18811">
    <property type="entry name" value="SF2_C_RecG"/>
    <property type="match status" value="1"/>
</dbReference>
<dbReference type="HOGENOM" id="CLU_005122_7_1_0"/>
<evidence type="ECO:0000256" key="1">
    <source>
        <dbReference type="ARBA" id="ARBA00007504"/>
    </source>
</evidence>
<dbReference type="InterPro" id="IPR027417">
    <property type="entry name" value="P-loop_NTPase"/>
</dbReference>
<gene>
    <name evidence="18" type="ordered locus">Thal_0197</name>
</gene>
<dbReference type="RefSeq" id="WP_012991239.1">
    <property type="nucleotide sequence ID" value="NC_013894.1"/>
</dbReference>
<evidence type="ECO:0000313" key="19">
    <source>
        <dbReference type="Proteomes" id="UP000002043"/>
    </source>
</evidence>
<dbReference type="InterPro" id="IPR045562">
    <property type="entry name" value="RecG_dom3_C"/>
</dbReference>
<dbReference type="SUPFAM" id="SSF50249">
    <property type="entry name" value="Nucleic acid-binding proteins"/>
    <property type="match status" value="1"/>
</dbReference>
<dbReference type="STRING" id="638303.Thal_0197"/>
<dbReference type="Gene3D" id="3.40.50.300">
    <property type="entry name" value="P-loop containing nucleotide triphosphate hydrolases"/>
    <property type="match status" value="2"/>
</dbReference>
<dbReference type="SUPFAM" id="SSF52540">
    <property type="entry name" value="P-loop containing nucleoside triphosphate hydrolases"/>
    <property type="match status" value="2"/>
</dbReference>
<evidence type="ECO:0000256" key="5">
    <source>
        <dbReference type="ARBA" id="ARBA00022801"/>
    </source>
</evidence>
<dbReference type="Gene3D" id="2.40.50.140">
    <property type="entry name" value="Nucleic acid-binding proteins"/>
    <property type="match status" value="1"/>
</dbReference>
<evidence type="ECO:0000256" key="7">
    <source>
        <dbReference type="ARBA" id="ARBA00022840"/>
    </source>
</evidence>
<dbReference type="EMBL" id="CP001931">
    <property type="protein sequence ID" value="ADC88832.1"/>
    <property type="molecule type" value="Genomic_DNA"/>
</dbReference>
<dbReference type="PROSITE" id="PS51192">
    <property type="entry name" value="HELICASE_ATP_BIND_1"/>
    <property type="match status" value="1"/>
</dbReference>
<dbReference type="InterPro" id="IPR014001">
    <property type="entry name" value="Helicase_ATP-bd"/>
</dbReference>
<evidence type="ECO:0000259" key="16">
    <source>
        <dbReference type="PROSITE" id="PS51192"/>
    </source>
</evidence>
<dbReference type="SMART" id="SM00490">
    <property type="entry name" value="HELICc"/>
    <property type="match status" value="1"/>
</dbReference>
<comment type="function">
    <text evidence="15">Plays a critical role in recombination and DNA repair. Helps process Holliday junction intermediates to mature products by catalyzing branch migration. Has replication fork regression activity, unwinds stalled or blocked replication forks to make a HJ that can be resolved. Has a DNA unwinding activity characteristic of a DNA helicase with 3'-5' polarity.</text>
</comment>
<dbReference type="eggNOG" id="COG1200">
    <property type="taxonomic scope" value="Bacteria"/>
</dbReference>
<feature type="domain" description="Helicase ATP-binding" evidence="16">
    <location>
        <begin position="368"/>
        <end position="531"/>
    </location>
</feature>
<dbReference type="AlphaFoldDB" id="D3SNU5"/>
<dbReference type="OrthoDB" id="9804325at2"/>
<evidence type="ECO:0000256" key="13">
    <source>
        <dbReference type="ARBA" id="ARBA00034808"/>
    </source>
</evidence>
<dbReference type="NCBIfam" id="NF008165">
    <property type="entry name" value="PRK10917.1-3"/>
    <property type="match status" value="1"/>
</dbReference>
<keyword evidence="6 15" id="KW-0347">Helicase</keyword>
<evidence type="ECO:0000256" key="10">
    <source>
        <dbReference type="ARBA" id="ARBA00023204"/>
    </source>
</evidence>
<dbReference type="GO" id="GO:0043138">
    <property type="term" value="F:3'-5' DNA helicase activity"/>
    <property type="evidence" value="ECO:0007669"/>
    <property type="project" value="UniProtKB-EC"/>
</dbReference>
<dbReference type="GO" id="GO:0005524">
    <property type="term" value="F:ATP binding"/>
    <property type="evidence" value="ECO:0007669"/>
    <property type="project" value="UniProtKB-KW"/>
</dbReference>
<dbReference type="PANTHER" id="PTHR47964:SF1">
    <property type="entry name" value="ATP-DEPENDENT DNA HELICASE HOMOLOG RECG, CHLOROPLASTIC"/>
    <property type="match status" value="1"/>
</dbReference>
<dbReference type="Proteomes" id="UP000002043">
    <property type="component" value="Chromosome"/>
</dbReference>
<evidence type="ECO:0000256" key="15">
    <source>
        <dbReference type="RuleBase" id="RU363016"/>
    </source>
</evidence>
<reference evidence="19" key="1">
    <citation type="journal article" date="2010" name="Stand. Genomic Sci.">
        <title>Complete genome sequence of Thermocrinis albus type strain (HI 11/12T).</title>
        <authorList>
            <person name="Wirth R."/>
            <person name="Sikorski J."/>
            <person name="Brambilla E."/>
            <person name="Misra M."/>
            <person name="Lapidus A."/>
            <person name="Copeland A."/>
            <person name="Nolan M."/>
            <person name="Lucas S."/>
            <person name="Chen F."/>
            <person name="Tice H."/>
            <person name="Cheng J.F."/>
            <person name="Han C."/>
            <person name="Detter J.C."/>
            <person name="Tapia R."/>
            <person name="Bruce D."/>
            <person name="Goodwin L."/>
            <person name="Pitluck S."/>
            <person name="Pati A."/>
            <person name="Anderson I."/>
            <person name="Ivanova N."/>
            <person name="Mavromatis K."/>
            <person name="Mikhailova N."/>
            <person name="Chen A."/>
            <person name="Palaniappan K."/>
            <person name="Bilek Y."/>
            <person name="Hader T."/>
            <person name="Land M."/>
            <person name="Hauser L."/>
            <person name="Chang Y.J."/>
            <person name="Jeffries C.D."/>
            <person name="Tindall B.J."/>
            <person name="Rohde M."/>
            <person name="Goker M."/>
            <person name="Bristow J."/>
            <person name="Eisen J.A."/>
            <person name="Markowitz V."/>
            <person name="Hugenholtz P."/>
            <person name="Kyrpides N.C."/>
            <person name="Klenk H.P."/>
        </authorList>
    </citation>
    <scope>NUCLEOTIDE SEQUENCE [LARGE SCALE GENOMIC DNA]</scope>
    <source>
        <strain evidence="19">DSM 14484 / JCM 11386 / HI 11/12</strain>
    </source>
</reference>
<dbReference type="EC" id="5.6.2.4" evidence="13 15"/>